<dbReference type="AlphaFoldDB" id="A0A0F8YFC7"/>
<proteinExistence type="predicted"/>
<reference evidence="1" key="1">
    <citation type="journal article" date="2015" name="Nature">
        <title>Complex archaea that bridge the gap between prokaryotes and eukaryotes.</title>
        <authorList>
            <person name="Spang A."/>
            <person name="Saw J.H."/>
            <person name="Jorgensen S.L."/>
            <person name="Zaremba-Niedzwiedzka K."/>
            <person name="Martijn J."/>
            <person name="Lind A.E."/>
            <person name="van Eijk R."/>
            <person name="Schleper C."/>
            <person name="Guy L."/>
            <person name="Ettema T.J."/>
        </authorList>
    </citation>
    <scope>NUCLEOTIDE SEQUENCE</scope>
</reference>
<gene>
    <name evidence="1" type="ORF">LCGC14_2904550</name>
</gene>
<organism evidence="1">
    <name type="scientific">marine sediment metagenome</name>
    <dbReference type="NCBI Taxonomy" id="412755"/>
    <lineage>
        <taxon>unclassified sequences</taxon>
        <taxon>metagenomes</taxon>
        <taxon>ecological metagenomes</taxon>
    </lineage>
</organism>
<protein>
    <submittedName>
        <fullName evidence="1">Uncharacterized protein</fullName>
    </submittedName>
</protein>
<name>A0A0F8YFC7_9ZZZZ</name>
<sequence>MASDFNVELKHSFNEEAELFVLVDDSLLLQVIAPDLDIFDMYSDFSGTPIGIAEYLVPGLPEQNIPFASIYGVPKCKWNDFKDYVEKLLITHNGKKYGPLFLKAKIKDIKKKGNKYPTHELVSVFMLSVINYTDSKALKPKSLLQEKPDVGIEFSWEDYKEEESRKKGAAHQSANTCGLKYIREISSAVTIAKGIRMNS</sequence>
<dbReference type="EMBL" id="LAZR01057288">
    <property type="protein sequence ID" value="KKK72370.1"/>
    <property type="molecule type" value="Genomic_DNA"/>
</dbReference>
<accession>A0A0F8YFC7</accession>
<evidence type="ECO:0000313" key="1">
    <source>
        <dbReference type="EMBL" id="KKK72370.1"/>
    </source>
</evidence>
<comment type="caution">
    <text evidence="1">The sequence shown here is derived from an EMBL/GenBank/DDBJ whole genome shotgun (WGS) entry which is preliminary data.</text>
</comment>